<dbReference type="RefSeq" id="WP_295369604.1">
    <property type="nucleotide sequence ID" value="NZ_DYUC01000127.1"/>
</dbReference>
<organism evidence="3 4">
    <name type="scientific">Pseudoflavonifractor capillosus</name>
    <dbReference type="NCBI Taxonomy" id="106588"/>
    <lineage>
        <taxon>Bacteria</taxon>
        <taxon>Bacillati</taxon>
        <taxon>Bacillota</taxon>
        <taxon>Clostridia</taxon>
        <taxon>Eubacteriales</taxon>
        <taxon>Oscillospiraceae</taxon>
        <taxon>Pseudoflavonifractor</taxon>
    </lineage>
</organism>
<evidence type="ECO:0000313" key="3">
    <source>
        <dbReference type="EMBL" id="HJG87815.1"/>
    </source>
</evidence>
<evidence type="ECO:0000259" key="2">
    <source>
        <dbReference type="Pfam" id="PF19200"/>
    </source>
</evidence>
<dbReference type="AlphaFoldDB" id="A0A921STE3"/>
<dbReference type="InterPro" id="IPR029000">
    <property type="entry name" value="Cyclophilin-like_dom_sf"/>
</dbReference>
<dbReference type="SUPFAM" id="SSF50891">
    <property type="entry name" value="Cyclophilin-like"/>
    <property type="match status" value="1"/>
</dbReference>
<dbReference type="Pfam" id="PF05913">
    <property type="entry name" value="MupG_C"/>
    <property type="match status" value="1"/>
</dbReference>
<dbReference type="InterPro" id="IPR008589">
    <property type="entry name" value="MupG"/>
</dbReference>
<proteinExistence type="predicted"/>
<dbReference type="Gene3D" id="2.40.100.10">
    <property type="entry name" value="Cyclophilin-like"/>
    <property type="match status" value="1"/>
</dbReference>
<gene>
    <name evidence="3" type="ORF">K8V01_12490</name>
</gene>
<dbReference type="InterPro" id="IPR017853">
    <property type="entry name" value="GH"/>
</dbReference>
<dbReference type="Pfam" id="PF19200">
    <property type="entry name" value="MupG_N"/>
    <property type="match status" value="1"/>
</dbReference>
<evidence type="ECO:0000313" key="4">
    <source>
        <dbReference type="Proteomes" id="UP000760668"/>
    </source>
</evidence>
<dbReference type="InterPro" id="IPR043894">
    <property type="entry name" value="MupG_C"/>
</dbReference>
<dbReference type="InterPro" id="IPR043797">
    <property type="entry name" value="MupG_N"/>
</dbReference>
<dbReference type="EMBL" id="DYUC01000127">
    <property type="protein sequence ID" value="HJG87815.1"/>
    <property type="molecule type" value="Genomic_DNA"/>
</dbReference>
<dbReference type="PANTHER" id="PTHR38435:SF2">
    <property type="entry name" value="DUF871 DOMAIN-CONTAINING PROTEIN"/>
    <property type="match status" value="1"/>
</dbReference>
<reference evidence="3" key="2">
    <citation type="submission" date="2021-09" db="EMBL/GenBank/DDBJ databases">
        <authorList>
            <person name="Gilroy R."/>
        </authorList>
    </citation>
    <scope>NUCLEOTIDE SEQUENCE</scope>
    <source>
        <strain evidence="3">CHK179-5677</strain>
    </source>
</reference>
<dbReference type="Gene3D" id="3.20.20.70">
    <property type="entry name" value="Aldolase class I"/>
    <property type="match status" value="1"/>
</dbReference>
<feature type="domain" description="6-phospho-N-acetylmuramidase C-terminal" evidence="1">
    <location>
        <begin position="247"/>
        <end position="348"/>
    </location>
</feature>
<dbReference type="SUPFAM" id="SSF51445">
    <property type="entry name" value="(Trans)glycosidases"/>
    <property type="match status" value="1"/>
</dbReference>
<dbReference type="InterPro" id="IPR013785">
    <property type="entry name" value="Aldolase_TIM"/>
</dbReference>
<feature type="domain" description="6-phospho-N-acetylmuramidase N-terminal" evidence="2">
    <location>
        <begin position="8"/>
        <end position="230"/>
    </location>
</feature>
<reference evidence="3" key="1">
    <citation type="journal article" date="2021" name="PeerJ">
        <title>Extensive microbial diversity within the chicken gut microbiome revealed by metagenomics and culture.</title>
        <authorList>
            <person name="Gilroy R."/>
            <person name="Ravi A."/>
            <person name="Getino M."/>
            <person name="Pursley I."/>
            <person name="Horton D.L."/>
            <person name="Alikhan N.F."/>
            <person name="Baker D."/>
            <person name="Gharbi K."/>
            <person name="Hall N."/>
            <person name="Watson M."/>
            <person name="Adriaenssens E.M."/>
            <person name="Foster-Nyarko E."/>
            <person name="Jarju S."/>
            <person name="Secka A."/>
            <person name="Antonio M."/>
            <person name="Oren A."/>
            <person name="Chaudhuri R.R."/>
            <person name="La Ragione R."/>
            <person name="Hildebrand F."/>
            <person name="Pallen M.J."/>
        </authorList>
    </citation>
    <scope>NUCLEOTIDE SEQUENCE</scope>
    <source>
        <strain evidence="3">CHK179-5677</strain>
    </source>
</reference>
<dbReference type="PANTHER" id="PTHR38435">
    <property type="match status" value="1"/>
</dbReference>
<name>A0A921STE3_9FIRM</name>
<sequence>MWPRPESLGYSVYLTSFERQREELEALAGSGAPVFLSLHISEEFSQDYCRRAEEACRWLKDRDYRILADISTKTVAQFGQPDLIRLAERLGIWALRVDYGFTTEEIAALAAHIPVVVNASTTSPEDAARIAAAGPLVMAMHNFYPRPETGLDDSFFLESTKALQAAGLKVLAFIPGDGELRGPIHEGLPTLERHRGLPPSVCFSDLAVRLGVDGIFVGDPGISSRERARIRRFCREGVLEIPARLASEAEWLYGQVFTNRPDAPSWLIRFAESREYSCFGRQVEPGRCLPRTRGSITVDNHGYGRYSGEVQLIRADLPADSRVNVVGQVETPWLLLADCVRRGEQFVLTRD</sequence>
<dbReference type="Proteomes" id="UP000760668">
    <property type="component" value="Unassembled WGS sequence"/>
</dbReference>
<comment type="caution">
    <text evidence="3">The sequence shown here is derived from an EMBL/GenBank/DDBJ whole genome shotgun (WGS) entry which is preliminary data.</text>
</comment>
<accession>A0A921STE3</accession>
<evidence type="ECO:0000259" key="1">
    <source>
        <dbReference type="Pfam" id="PF05913"/>
    </source>
</evidence>
<protein>
    <submittedName>
        <fullName evidence="3">MupG family TIM beta-alpha barrel fold protein</fullName>
    </submittedName>
</protein>